<dbReference type="PANTHER" id="PTHR43736">
    <property type="entry name" value="ADP-RIBOSE PYROPHOSPHATASE"/>
    <property type="match status" value="1"/>
</dbReference>
<dbReference type="InterPro" id="IPR036388">
    <property type="entry name" value="WH-like_DNA-bd_sf"/>
</dbReference>
<dbReference type="InterPro" id="IPR036705">
    <property type="entry name" value="Ribosyl_crysJ1_sf"/>
</dbReference>
<name>A0ABP6UJZ1_9ACTN</name>
<feature type="compositionally biased region" description="Low complexity" evidence="4">
    <location>
        <begin position="348"/>
        <end position="366"/>
    </location>
</feature>
<comment type="caution">
    <text evidence="6">The sequence shown here is derived from an EMBL/GenBank/DDBJ whole genome shotgun (WGS) entry which is preliminary data.</text>
</comment>
<feature type="compositionally biased region" description="Low complexity" evidence="4">
    <location>
        <begin position="230"/>
        <end position="244"/>
    </location>
</feature>
<dbReference type="Gene3D" id="1.10.4080.10">
    <property type="entry name" value="ADP-ribosylation/Crystallin J1"/>
    <property type="match status" value="1"/>
</dbReference>
<dbReference type="PANTHER" id="PTHR43736:SF4">
    <property type="entry name" value="SLR1690 PROTEIN"/>
    <property type="match status" value="1"/>
</dbReference>
<keyword evidence="2 3" id="KW-0378">Hydrolase</keyword>
<dbReference type="InterPro" id="IPR015797">
    <property type="entry name" value="NUDIX_hydrolase-like_dom_sf"/>
</dbReference>
<feature type="compositionally biased region" description="Basic and acidic residues" evidence="4">
    <location>
        <begin position="320"/>
        <end position="332"/>
    </location>
</feature>
<evidence type="ECO:0000256" key="4">
    <source>
        <dbReference type="SAM" id="MobiDB-lite"/>
    </source>
</evidence>
<evidence type="ECO:0000259" key="5">
    <source>
        <dbReference type="PROSITE" id="PS51462"/>
    </source>
</evidence>
<dbReference type="Proteomes" id="UP001501455">
    <property type="component" value="Unassembled WGS sequence"/>
</dbReference>
<evidence type="ECO:0000313" key="6">
    <source>
        <dbReference type="EMBL" id="GAA3506531.1"/>
    </source>
</evidence>
<accession>A0ABP6UJZ1</accession>
<dbReference type="InterPro" id="IPR000086">
    <property type="entry name" value="NUDIX_hydrolase_dom"/>
</dbReference>
<keyword evidence="7" id="KW-1185">Reference proteome</keyword>
<reference evidence="7" key="1">
    <citation type="journal article" date="2019" name="Int. J. Syst. Evol. Microbiol.">
        <title>The Global Catalogue of Microorganisms (GCM) 10K type strain sequencing project: providing services to taxonomists for standard genome sequencing and annotation.</title>
        <authorList>
            <consortium name="The Broad Institute Genomics Platform"/>
            <consortium name="The Broad Institute Genome Sequencing Center for Infectious Disease"/>
            <person name="Wu L."/>
            <person name="Ma J."/>
        </authorList>
    </citation>
    <scope>NUCLEOTIDE SEQUENCE [LARGE SCALE GENOMIC DNA]</scope>
    <source>
        <strain evidence="7">JCM 4816</strain>
    </source>
</reference>
<protein>
    <recommendedName>
        <fullName evidence="5">Nudix hydrolase domain-containing protein</fullName>
    </recommendedName>
</protein>
<organism evidence="6 7">
    <name type="scientific">Streptomyces prasinosporus</name>
    <dbReference type="NCBI Taxonomy" id="68256"/>
    <lineage>
        <taxon>Bacteria</taxon>
        <taxon>Bacillati</taxon>
        <taxon>Actinomycetota</taxon>
        <taxon>Actinomycetes</taxon>
        <taxon>Kitasatosporales</taxon>
        <taxon>Streptomycetaceae</taxon>
        <taxon>Streptomyces</taxon>
        <taxon>Streptomyces albogriseolus group</taxon>
    </lineage>
</organism>
<feature type="region of interest" description="Disordered" evidence="4">
    <location>
        <begin position="184"/>
        <end position="244"/>
    </location>
</feature>
<dbReference type="InterPro" id="IPR020084">
    <property type="entry name" value="NUDIX_hydrolase_CS"/>
</dbReference>
<proteinExistence type="inferred from homology"/>
<evidence type="ECO:0000256" key="1">
    <source>
        <dbReference type="ARBA" id="ARBA00005582"/>
    </source>
</evidence>
<dbReference type="EMBL" id="BAAAXF010000091">
    <property type="protein sequence ID" value="GAA3506531.1"/>
    <property type="molecule type" value="Genomic_DNA"/>
</dbReference>
<sequence length="387" mass="42374">MDGYAKHAFEPFAVTVDLAVFTIRAGALHVLLVERGQEPYAGRWALPGGFVRPDESAEGAARRELGEETGLTDVSGLHLEQLRTYSEPGRDPRMRVVSVAFAALLPDAPEACGGGDAARARWTPYDRARELAFDHDRIVADARERVGAKLEYTCLATAFCPPEFTLGELQQVYETVWGATLDRPQLPAQGARHPRLRRSRARRRAPHRRPGQARRALPRGHRRRPPPAAAPADPGRTSRMTTTTVTKRAATGALTGLALGDALGFPDRVQRRPRRSSPSADPGGRWTCPAGDRYRRHADDPRAGAGTAHGHGPGARSAPKRLERPVREEFVEWWRSPENNRAPGNTCLQRLPPAGPRGPALAGRQPDQLQGLRRQHARRPRGPGPAA</sequence>
<dbReference type="CDD" id="cd18873">
    <property type="entry name" value="NUDIX_NadM_like"/>
    <property type="match status" value="1"/>
</dbReference>
<dbReference type="PRINTS" id="PR00502">
    <property type="entry name" value="NUDIXFAMILY"/>
</dbReference>
<dbReference type="Gene3D" id="3.90.79.10">
    <property type="entry name" value="Nucleoside Triphosphate Pyrophosphohydrolase"/>
    <property type="match status" value="1"/>
</dbReference>
<feature type="domain" description="Nudix hydrolase" evidence="5">
    <location>
        <begin position="11"/>
        <end position="145"/>
    </location>
</feature>
<evidence type="ECO:0000256" key="2">
    <source>
        <dbReference type="ARBA" id="ARBA00022801"/>
    </source>
</evidence>
<dbReference type="Gene3D" id="1.10.10.10">
    <property type="entry name" value="Winged helix-like DNA-binding domain superfamily/Winged helix DNA-binding domain"/>
    <property type="match status" value="1"/>
</dbReference>
<dbReference type="SUPFAM" id="SSF55811">
    <property type="entry name" value="Nudix"/>
    <property type="match status" value="1"/>
</dbReference>
<gene>
    <name evidence="6" type="ORF">GCM10019016_136460</name>
</gene>
<dbReference type="PROSITE" id="PS00893">
    <property type="entry name" value="NUDIX_BOX"/>
    <property type="match status" value="1"/>
</dbReference>
<dbReference type="InterPro" id="IPR036390">
    <property type="entry name" value="WH_DNA-bd_sf"/>
</dbReference>
<dbReference type="Pfam" id="PF00293">
    <property type="entry name" value="NUDIX"/>
    <property type="match status" value="1"/>
</dbReference>
<evidence type="ECO:0000313" key="7">
    <source>
        <dbReference type="Proteomes" id="UP001501455"/>
    </source>
</evidence>
<feature type="compositionally biased region" description="Basic residues" evidence="4">
    <location>
        <begin position="192"/>
        <end position="225"/>
    </location>
</feature>
<dbReference type="InterPro" id="IPR020476">
    <property type="entry name" value="Nudix_hydrolase"/>
</dbReference>
<feature type="compositionally biased region" description="Polar residues" evidence="4">
    <location>
        <begin position="337"/>
        <end position="347"/>
    </location>
</feature>
<feature type="region of interest" description="Disordered" evidence="4">
    <location>
        <begin position="264"/>
        <end position="387"/>
    </location>
</feature>
<dbReference type="PROSITE" id="PS51462">
    <property type="entry name" value="NUDIX"/>
    <property type="match status" value="1"/>
</dbReference>
<evidence type="ECO:0000256" key="3">
    <source>
        <dbReference type="RuleBase" id="RU003476"/>
    </source>
</evidence>
<dbReference type="SUPFAM" id="SSF46785">
    <property type="entry name" value="Winged helix' DNA-binding domain"/>
    <property type="match status" value="1"/>
</dbReference>
<comment type="similarity">
    <text evidence="1 3">Belongs to the Nudix hydrolase family.</text>
</comment>